<keyword evidence="7" id="KW-0411">Iron-sulfur</keyword>
<evidence type="ECO:0000256" key="2">
    <source>
        <dbReference type="ARBA" id="ARBA00006490"/>
    </source>
</evidence>
<dbReference type="Proteomes" id="UP000824262">
    <property type="component" value="Unassembled WGS sequence"/>
</dbReference>
<dbReference type="PIRSF" id="PIRSF005572">
    <property type="entry name" value="NifS"/>
    <property type="match status" value="1"/>
</dbReference>
<accession>A0A9D0ZEA1</accession>
<dbReference type="InterPro" id="IPR015421">
    <property type="entry name" value="PyrdxlP-dep_Trfase_major"/>
</dbReference>
<comment type="cofactor">
    <cofactor evidence="1">
        <name>pyridoxal 5'-phosphate</name>
        <dbReference type="ChEBI" id="CHEBI:597326"/>
    </cofactor>
</comment>
<keyword evidence="6" id="KW-0408">Iron</keyword>
<proteinExistence type="inferred from homology"/>
<gene>
    <name evidence="10" type="ORF">IAB77_06995</name>
</gene>
<evidence type="ECO:0000256" key="8">
    <source>
        <dbReference type="ARBA" id="ARBA00050776"/>
    </source>
</evidence>
<reference evidence="10" key="1">
    <citation type="submission" date="2020-10" db="EMBL/GenBank/DDBJ databases">
        <authorList>
            <person name="Gilroy R."/>
        </authorList>
    </citation>
    <scope>NUCLEOTIDE SEQUENCE</scope>
    <source>
        <strain evidence="10">ChiBcolR7-354</strain>
    </source>
</reference>
<evidence type="ECO:0000256" key="6">
    <source>
        <dbReference type="ARBA" id="ARBA00023004"/>
    </source>
</evidence>
<dbReference type="GO" id="GO:0051536">
    <property type="term" value="F:iron-sulfur cluster binding"/>
    <property type="evidence" value="ECO:0007669"/>
    <property type="project" value="UniProtKB-KW"/>
</dbReference>
<evidence type="ECO:0000313" key="11">
    <source>
        <dbReference type="Proteomes" id="UP000824262"/>
    </source>
</evidence>
<dbReference type="PANTHER" id="PTHR11601:SF34">
    <property type="entry name" value="CYSTEINE DESULFURASE"/>
    <property type="match status" value="1"/>
</dbReference>
<dbReference type="Gene3D" id="3.90.1150.10">
    <property type="entry name" value="Aspartate Aminotransferase, domain 1"/>
    <property type="match status" value="1"/>
</dbReference>
<dbReference type="SUPFAM" id="SSF53383">
    <property type="entry name" value="PLP-dependent transferases"/>
    <property type="match status" value="1"/>
</dbReference>
<dbReference type="Gene3D" id="3.40.640.10">
    <property type="entry name" value="Type I PLP-dependent aspartate aminotransferase-like (Major domain)"/>
    <property type="match status" value="1"/>
</dbReference>
<dbReference type="InterPro" id="IPR015422">
    <property type="entry name" value="PyrdxlP-dep_Trfase_small"/>
</dbReference>
<evidence type="ECO:0000256" key="5">
    <source>
        <dbReference type="ARBA" id="ARBA00022898"/>
    </source>
</evidence>
<dbReference type="PANTHER" id="PTHR11601">
    <property type="entry name" value="CYSTEINE DESULFURYLASE FAMILY MEMBER"/>
    <property type="match status" value="1"/>
</dbReference>
<comment type="caution">
    <text evidence="10">The sequence shown here is derived from an EMBL/GenBank/DDBJ whole genome shotgun (WGS) entry which is preliminary data.</text>
</comment>
<organism evidence="10 11">
    <name type="scientific">Candidatus Scatomorpha intestinavium</name>
    <dbReference type="NCBI Taxonomy" id="2840922"/>
    <lineage>
        <taxon>Bacteria</taxon>
        <taxon>Bacillati</taxon>
        <taxon>Bacillota</taxon>
        <taxon>Clostridia</taxon>
        <taxon>Eubacteriales</taxon>
        <taxon>Candidatus Scatomorpha</taxon>
    </lineage>
</organism>
<dbReference type="InterPro" id="IPR015424">
    <property type="entry name" value="PyrdxlP-dep_Trfase"/>
</dbReference>
<dbReference type="InterPro" id="IPR000192">
    <property type="entry name" value="Aminotrans_V_dom"/>
</dbReference>
<keyword evidence="5" id="KW-0663">Pyridoxal phosphate</keyword>
<dbReference type="Gene3D" id="1.10.260.50">
    <property type="match status" value="1"/>
</dbReference>
<dbReference type="GO" id="GO:0046872">
    <property type="term" value="F:metal ion binding"/>
    <property type="evidence" value="ECO:0007669"/>
    <property type="project" value="UniProtKB-KW"/>
</dbReference>
<dbReference type="InterPro" id="IPR016454">
    <property type="entry name" value="Cysteine_dSase"/>
</dbReference>
<evidence type="ECO:0000256" key="7">
    <source>
        <dbReference type="ARBA" id="ARBA00023014"/>
    </source>
</evidence>
<evidence type="ECO:0000256" key="1">
    <source>
        <dbReference type="ARBA" id="ARBA00001933"/>
    </source>
</evidence>
<dbReference type="EMBL" id="DVGA01000070">
    <property type="protein sequence ID" value="HIQ78990.1"/>
    <property type="molecule type" value="Genomic_DNA"/>
</dbReference>
<keyword evidence="4" id="KW-0479">Metal-binding</keyword>
<evidence type="ECO:0000256" key="3">
    <source>
        <dbReference type="ARBA" id="ARBA00022679"/>
    </source>
</evidence>
<name>A0A9D0ZEA1_9FIRM</name>
<evidence type="ECO:0000259" key="9">
    <source>
        <dbReference type="Pfam" id="PF00266"/>
    </source>
</evidence>
<reference evidence="10" key="2">
    <citation type="journal article" date="2021" name="PeerJ">
        <title>Extensive microbial diversity within the chicken gut microbiome revealed by metagenomics and culture.</title>
        <authorList>
            <person name="Gilroy R."/>
            <person name="Ravi A."/>
            <person name="Getino M."/>
            <person name="Pursley I."/>
            <person name="Horton D.L."/>
            <person name="Alikhan N.F."/>
            <person name="Baker D."/>
            <person name="Gharbi K."/>
            <person name="Hall N."/>
            <person name="Watson M."/>
            <person name="Adriaenssens E.M."/>
            <person name="Foster-Nyarko E."/>
            <person name="Jarju S."/>
            <person name="Secka A."/>
            <person name="Antonio M."/>
            <person name="Oren A."/>
            <person name="Chaudhuri R.R."/>
            <person name="La Ragione R."/>
            <person name="Hildebrand F."/>
            <person name="Pallen M.J."/>
        </authorList>
    </citation>
    <scope>NUCLEOTIDE SEQUENCE</scope>
    <source>
        <strain evidence="10">ChiBcolR7-354</strain>
    </source>
</reference>
<sequence length="376" mass="39364">MEIYLDNSATTRVCPEAADAAYAAMTRFYGNPSSTHAKGREAKKLLDAARKNVASALGCAPGEVVFTSCGSESDNWALLSGVWAASPKGGHVISSAVEHDAVLKTLDELERRGYSVTRLEPGPDGAVSAEAVRAALRPDTVLVSLMMVNNETGAVTDIGGIARMLKKAAPDALLHTDAVQGFLKVPFSAKTLGADMISISGHKIHAPKGVGALYIRSGLRLKPFIVGGSQEDGRRAGTEAMPQICAFGEAARVGAERAADAQKHMAALRERAVERLSREIPGFTVIGGGAPHILSLSLPGYRSEVLMSYLDGQGICVSRSSACKRGARSHVLAAMGLSPRVIDGAIRVGLSRYTTEEEIDAFCSALAAAAAQLAHN</sequence>
<feature type="domain" description="Aminotransferase class V" evidence="9">
    <location>
        <begin position="3"/>
        <end position="362"/>
    </location>
</feature>
<protein>
    <submittedName>
        <fullName evidence="10">Cysteine desulfurase</fullName>
    </submittedName>
</protein>
<evidence type="ECO:0000313" key="10">
    <source>
        <dbReference type="EMBL" id="HIQ78990.1"/>
    </source>
</evidence>
<dbReference type="Pfam" id="PF00266">
    <property type="entry name" value="Aminotran_5"/>
    <property type="match status" value="1"/>
</dbReference>
<dbReference type="GO" id="GO:0031071">
    <property type="term" value="F:cysteine desulfurase activity"/>
    <property type="evidence" value="ECO:0007669"/>
    <property type="project" value="UniProtKB-EC"/>
</dbReference>
<evidence type="ECO:0000256" key="4">
    <source>
        <dbReference type="ARBA" id="ARBA00022723"/>
    </source>
</evidence>
<comment type="similarity">
    <text evidence="2">Belongs to the class-V pyridoxal-phosphate-dependent aminotransferase family. NifS/IscS subfamily.</text>
</comment>
<keyword evidence="3" id="KW-0808">Transferase</keyword>
<comment type="catalytic activity">
    <reaction evidence="8">
        <text>(sulfur carrier)-H + L-cysteine = (sulfur carrier)-SH + L-alanine</text>
        <dbReference type="Rhea" id="RHEA:43892"/>
        <dbReference type="Rhea" id="RHEA-COMP:14737"/>
        <dbReference type="Rhea" id="RHEA-COMP:14739"/>
        <dbReference type="ChEBI" id="CHEBI:29917"/>
        <dbReference type="ChEBI" id="CHEBI:35235"/>
        <dbReference type="ChEBI" id="CHEBI:57972"/>
        <dbReference type="ChEBI" id="CHEBI:64428"/>
        <dbReference type="EC" id="2.8.1.7"/>
    </reaction>
</comment>
<dbReference type="AlphaFoldDB" id="A0A9D0ZEA1"/>